<dbReference type="InterPro" id="IPR036188">
    <property type="entry name" value="FAD/NAD-bd_sf"/>
</dbReference>
<dbReference type="PANTHER" id="PTHR42949:SF3">
    <property type="entry name" value="ANAEROBIC GLYCEROL-3-PHOSPHATE DEHYDROGENASE SUBUNIT B"/>
    <property type="match status" value="1"/>
</dbReference>
<dbReference type="InterPro" id="IPR023753">
    <property type="entry name" value="FAD/NAD-binding_dom"/>
</dbReference>
<evidence type="ECO:0000313" key="4">
    <source>
        <dbReference type="EMBL" id="PHQ51275.1"/>
    </source>
</evidence>
<dbReference type="PANTHER" id="PTHR42949">
    <property type="entry name" value="ANAEROBIC GLYCEROL-3-PHOSPHATE DEHYDROGENASE SUBUNIT B"/>
    <property type="match status" value="1"/>
</dbReference>
<dbReference type="PIRSF" id="PIRSF037495">
    <property type="entry name" value="Opine_OX_OoxA/HcnB"/>
    <property type="match status" value="1"/>
</dbReference>
<dbReference type="OrthoDB" id="9801699at2"/>
<dbReference type="InterPro" id="IPR051691">
    <property type="entry name" value="Metab_Enz_Cyan_OpOx_G3PDH"/>
</dbReference>
<dbReference type="GO" id="GO:0016491">
    <property type="term" value="F:oxidoreductase activity"/>
    <property type="evidence" value="ECO:0007669"/>
    <property type="project" value="UniProtKB-KW"/>
</dbReference>
<dbReference type="Pfam" id="PF07992">
    <property type="entry name" value="Pyr_redox_2"/>
    <property type="match status" value="1"/>
</dbReference>
<dbReference type="RefSeq" id="WP_099199643.1">
    <property type="nucleotide sequence ID" value="NZ_JBIRXA010000026.1"/>
</dbReference>
<organism evidence="4 5">
    <name type="scientific">Streptomyces cinnamoneus</name>
    <name type="common">Streptoverticillium cinnamoneum</name>
    <dbReference type="NCBI Taxonomy" id="53446"/>
    <lineage>
        <taxon>Bacteria</taxon>
        <taxon>Bacillati</taxon>
        <taxon>Actinomycetota</taxon>
        <taxon>Actinomycetes</taxon>
        <taxon>Kitasatosporales</taxon>
        <taxon>Streptomycetaceae</taxon>
        <taxon>Streptomyces</taxon>
        <taxon>Streptomyces cinnamoneus group</taxon>
    </lineage>
</organism>
<dbReference type="EMBL" id="NHZO01000147">
    <property type="protein sequence ID" value="PHQ51275.1"/>
    <property type="molecule type" value="Genomic_DNA"/>
</dbReference>
<name>A0A2G1XJ74_STRCJ</name>
<dbReference type="InterPro" id="IPR017224">
    <property type="entry name" value="Opine_Oxase_asu/HCN_bsu"/>
</dbReference>
<evidence type="ECO:0000313" key="5">
    <source>
        <dbReference type="Proteomes" id="UP000222531"/>
    </source>
</evidence>
<sequence length="473" mass="48256">MSAAPRLVVVGAGPAGVAAALAAARGGVRVVLVDSAARAGGQYHLQPPPAGRHYRANPLQRAVTAHPRVEHLPHATVWSLEPGPPPAGHLVLLQQGPADAAGRGVRALAADGLVLCTGTHDRVLPFPGWDLPGVVSAGAARALAKGQRTAVGRRVVVAGTGPFLPPVAASLLGVGARVVGVYEAGRPASWLRSPVVALRDGGPDKLAELAAHTTGLTRHGIAYRTRRAVVAAHGGDRLEAVTVARVDARWRIVDGTERVVEPVDALCVGHGFLPQLELALAAGCAVRDGRVLVGPRQQTSVRRVYAAGDLTGSGGAAAAAAEGELAGLTAAADLTGRPADPARTMAAEARARAGRRFAAALAATYPVGDGWRTWLREDTVVCRCEEVTYGQLREAVVGRGADGARALGLACGAGLGACQGRMCGRAVADLAAGLLGHPLAEADALDRRPLGHPVRLADLAGLADDSSRRPPVD</sequence>
<protein>
    <submittedName>
        <fullName evidence="4">Uncharacterized protein</fullName>
    </submittedName>
</protein>
<proteinExistence type="predicted"/>
<gene>
    <name evidence="4" type="ORF">BLA24_16140</name>
</gene>
<dbReference type="SUPFAM" id="SSF51905">
    <property type="entry name" value="FAD/NAD(P)-binding domain"/>
    <property type="match status" value="1"/>
</dbReference>
<dbReference type="Gene3D" id="3.40.50.720">
    <property type="entry name" value="NAD(P)-binding Rossmann-like Domain"/>
    <property type="match status" value="1"/>
</dbReference>
<keyword evidence="1" id="KW-0560">Oxidoreductase</keyword>
<dbReference type="InterPro" id="IPR041854">
    <property type="entry name" value="BFD-like_2Fe2S-bd_dom_sf"/>
</dbReference>
<dbReference type="Gene3D" id="3.50.50.60">
    <property type="entry name" value="FAD/NAD(P)-binding domain"/>
    <property type="match status" value="2"/>
</dbReference>
<evidence type="ECO:0000256" key="1">
    <source>
        <dbReference type="ARBA" id="ARBA00023002"/>
    </source>
</evidence>
<feature type="domain" description="FAD/NAD(P)-binding" evidence="3">
    <location>
        <begin position="6"/>
        <end position="320"/>
    </location>
</feature>
<evidence type="ECO:0000259" key="2">
    <source>
        <dbReference type="Pfam" id="PF04324"/>
    </source>
</evidence>
<dbReference type="Pfam" id="PF04324">
    <property type="entry name" value="Fer2_BFD"/>
    <property type="match status" value="1"/>
</dbReference>
<dbReference type="PRINTS" id="PR00368">
    <property type="entry name" value="FADPNR"/>
</dbReference>
<comment type="caution">
    <text evidence="4">The sequence shown here is derived from an EMBL/GenBank/DDBJ whole genome shotgun (WGS) entry which is preliminary data.</text>
</comment>
<dbReference type="Proteomes" id="UP000222531">
    <property type="component" value="Unassembled WGS sequence"/>
</dbReference>
<feature type="domain" description="BFD-like [2Fe-2S]-binding" evidence="2">
    <location>
        <begin position="380"/>
        <end position="430"/>
    </location>
</feature>
<dbReference type="InterPro" id="IPR007419">
    <property type="entry name" value="BFD-like_2Fe2S-bd_dom"/>
</dbReference>
<dbReference type="AlphaFoldDB" id="A0A2G1XJ74"/>
<reference evidence="4 5" key="1">
    <citation type="journal article" date="2017" name="Biochemistry">
        <title>Identification of the Biosynthetic Pathway for the Antibiotic Bicyclomycin.</title>
        <authorList>
            <person name="Patteson J."/>
            <person name="Cai W."/>
            <person name="Johnson R.A."/>
            <person name="Santa Maria K."/>
            <person name="Li B."/>
        </authorList>
    </citation>
    <scope>NUCLEOTIDE SEQUENCE [LARGE SCALE GENOMIC DNA]</scope>
    <source>
        <strain evidence="4 5">ATCC 21532</strain>
    </source>
</reference>
<evidence type="ECO:0000259" key="3">
    <source>
        <dbReference type="Pfam" id="PF07992"/>
    </source>
</evidence>
<accession>A0A2G1XJ74</accession>
<dbReference type="PRINTS" id="PR00411">
    <property type="entry name" value="PNDRDTASEI"/>
</dbReference>
<keyword evidence="5" id="KW-1185">Reference proteome</keyword>
<dbReference type="Gene3D" id="1.10.10.1100">
    <property type="entry name" value="BFD-like [2Fe-2S]-binding domain"/>
    <property type="match status" value="1"/>
</dbReference>